<reference evidence="1" key="1">
    <citation type="submission" date="2020-03" db="EMBL/GenBank/DDBJ databases">
        <title>Castanea mollissima Vanexum genome sequencing.</title>
        <authorList>
            <person name="Staton M."/>
        </authorList>
    </citation>
    <scope>NUCLEOTIDE SEQUENCE</scope>
    <source>
        <tissue evidence="1">Leaf</tissue>
    </source>
</reference>
<organism evidence="1 2">
    <name type="scientific">Castanea mollissima</name>
    <name type="common">Chinese chestnut</name>
    <dbReference type="NCBI Taxonomy" id="60419"/>
    <lineage>
        <taxon>Eukaryota</taxon>
        <taxon>Viridiplantae</taxon>
        <taxon>Streptophyta</taxon>
        <taxon>Embryophyta</taxon>
        <taxon>Tracheophyta</taxon>
        <taxon>Spermatophyta</taxon>
        <taxon>Magnoliopsida</taxon>
        <taxon>eudicotyledons</taxon>
        <taxon>Gunneridae</taxon>
        <taxon>Pentapetalae</taxon>
        <taxon>rosids</taxon>
        <taxon>fabids</taxon>
        <taxon>Fagales</taxon>
        <taxon>Fagaceae</taxon>
        <taxon>Castanea</taxon>
    </lineage>
</organism>
<name>A0A8J4R2A9_9ROSI</name>
<dbReference type="EMBL" id="JRKL02003281">
    <property type="protein sequence ID" value="KAF3955772.1"/>
    <property type="molecule type" value="Genomic_DNA"/>
</dbReference>
<keyword evidence="2" id="KW-1185">Reference proteome</keyword>
<accession>A0A8J4R2A9</accession>
<dbReference type="Proteomes" id="UP000737018">
    <property type="component" value="Unassembled WGS sequence"/>
</dbReference>
<dbReference type="OrthoDB" id="1137608at2759"/>
<proteinExistence type="predicted"/>
<gene>
    <name evidence="1" type="ORF">CMV_019045</name>
</gene>
<protein>
    <submittedName>
        <fullName evidence="1">Uncharacterized protein</fullName>
    </submittedName>
</protein>
<sequence>MATAHDLNDNKSILKKRLTLEIELPDKDQKLPIKPLDDQKMPCPNDFEQGGMLEPSENVHELKHEHLKEVHLAELYDAPSQINFSIYFIKHACALKQLVIDPTVLGIPKKFGVRLPSYAEQRENIGKKLREKLQEFSKDAVLII</sequence>
<evidence type="ECO:0000313" key="1">
    <source>
        <dbReference type="EMBL" id="KAF3955772.1"/>
    </source>
</evidence>
<comment type="caution">
    <text evidence="1">The sequence shown here is derived from an EMBL/GenBank/DDBJ whole genome shotgun (WGS) entry which is preliminary data.</text>
</comment>
<evidence type="ECO:0000313" key="2">
    <source>
        <dbReference type="Proteomes" id="UP000737018"/>
    </source>
</evidence>
<dbReference type="AlphaFoldDB" id="A0A8J4R2A9"/>